<proteinExistence type="predicted"/>
<reference evidence="1 2" key="1">
    <citation type="journal article" date="2023" name="Plants (Basel)">
        <title>Bridging the Gap: Combining Genomics and Transcriptomics Approaches to Understand Stylosanthes scabra, an Orphan Legume from the Brazilian Caatinga.</title>
        <authorList>
            <person name="Ferreira-Neto J.R.C."/>
            <person name="da Silva M.D."/>
            <person name="Binneck E."/>
            <person name="de Melo N.F."/>
            <person name="da Silva R.H."/>
            <person name="de Melo A.L.T.M."/>
            <person name="Pandolfi V."/>
            <person name="Bustamante F.O."/>
            <person name="Brasileiro-Vidal A.C."/>
            <person name="Benko-Iseppon A.M."/>
        </authorList>
    </citation>
    <scope>NUCLEOTIDE SEQUENCE [LARGE SCALE GENOMIC DNA]</scope>
    <source>
        <tissue evidence="1">Leaves</tissue>
    </source>
</reference>
<feature type="non-terminal residue" evidence="1">
    <location>
        <position position="105"/>
    </location>
</feature>
<sequence>CTYLELGLNLLLNRMAVIQPVSCSSACSGHSHRASRHSNIANHSYQLMALICTVNMEVHCSWRSPKMETLTYCLLPSHCGGRNEGGMVVFLISSAAASHVSTGNT</sequence>
<dbReference type="Proteomes" id="UP001341840">
    <property type="component" value="Unassembled WGS sequence"/>
</dbReference>
<organism evidence="1 2">
    <name type="scientific">Stylosanthes scabra</name>
    <dbReference type="NCBI Taxonomy" id="79078"/>
    <lineage>
        <taxon>Eukaryota</taxon>
        <taxon>Viridiplantae</taxon>
        <taxon>Streptophyta</taxon>
        <taxon>Embryophyta</taxon>
        <taxon>Tracheophyta</taxon>
        <taxon>Spermatophyta</taxon>
        <taxon>Magnoliopsida</taxon>
        <taxon>eudicotyledons</taxon>
        <taxon>Gunneridae</taxon>
        <taxon>Pentapetalae</taxon>
        <taxon>rosids</taxon>
        <taxon>fabids</taxon>
        <taxon>Fabales</taxon>
        <taxon>Fabaceae</taxon>
        <taxon>Papilionoideae</taxon>
        <taxon>50 kb inversion clade</taxon>
        <taxon>dalbergioids sensu lato</taxon>
        <taxon>Dalbergieae</taxon>
        <taxon>Pterocarpus clade</taxon>
        <taxon>Stylosanthes</taxon>
    </lineage>
</organism>
<protein>
    <submittedName>
        <fullName evidence="1">Uncharacterized protein</fullName>
    </submittedName>
</protein>
<feature type="non-terminal residue" evidence="1">
    <location>
        <position position="1"/>
    </location>
</feature>
<evidence type="ECO:0000313" key="1">
    <source>
        <dbReference type="EMBL" id="MED6142379.1"/>
    </source>
</evidence>
<dbReference type="EMBL" id="JASCZI010069267">
    <property type="protein sequence ID" value="MED6142379.1"/>
    <property type="molecule type" value="Genomic_DNA"/>
</dbReference>
<keyword evidence="2" id="KW-1185">Reference proteome</keyword>
<gene>
    <name evidence="1" type="ORF">PIB30_113175</name>
</gene>
<accession>A0ABU6T1J2</accession>
<evidence type="ECO:0000313" key="2">
    <source>
        <dbReference type="Proteomes" id="UP001341840"/>
    </source>
</evidence>
<name>A0ABU6T1J2_9FABA</name>
<comment type="caution">
    <text evidence="1">The sequence shown here is derived from an EMBL/GenBank/DDBJ whole genome shotgun (WGS) entry which is preliminary data.</text>
</comment>